<accession>A0ABR4IWT0</accession>
<dbReference type="PANTHER" id="PTHR43004">
    <property type="entry name" value="TRK SYSTEM POTASSIUM UPTAKE PROTEIN"/>
    <property type="match status" value="1"/>
</dbReference>
<evidence type="ECO:0000313" key="6">
    <source>
        <dbReference type="EMBL" id="KAL2832200.1"/>
    </source>
</evidence>
<proteinExistence type="predicted"/>
<dbReference type="Pfam" id="PF01494">
    <property type="entry name" value="FAD_binding_3"/>
    <property type="match status" value="1"/>
</dbReference>
<dbReference type="InterPro" id="IPR002938">
    <property type="entry name" value="FAD-bd"/>
</dbReference>
<evidence type="ECO:0000256" key="3">
    <source>
        <dbReference type="ARBA" id="ARBA00022827"/>
    </source>
</evidence>
<evidence type="ECO:0000256" key="1">
    <source>
        <dbReference type="ARBA" id="ARBA00001974"/>
    </source>
</evidence>
<dbReference type="PRINTS" id="PR00420">
    <property type="entry name" value="RNGMNOXGNASE"/>
</dbReference>
<dbReference type="InterPro" id="IPR036188">
    <property type="entry name" value="FAD/NAD-bd_sf"/>
</dbReference>
<keyword evidence="3" id="KW-0274">FAD</keyword>
<dbReference type="EMBL" id="JBFXLU010000269">
    <property type="protein sequence ID" value="KAL2832200.1"/>
    <property type="molecule type" value="Genomic_DNA"/>
</dbReference>
<keyword evidence="4" id="KW-0560">Oxidoreductase</keyword>
<comment type="cofactor">
    <cofactor evidence="1">
        <name>FAD</name>
        <dbReference type="ChEBI" id="CHEBI:57692"/>
    </cofactor>
</comment>
<dbReference type="Gene3D" id="3.40.30.120">
    <property type="match status" value="1"/>
</dbReference>
<evidence type="ECO:0000256" key="2">
    <source>
        <dbReference type="ARBA" id="ARBA00022630"/>
    </source>
</evidence>
<dbReference type="Gene3D" id="3.30.9.10">
    <property type="entry name" value="D-Amino Acid Oxidase, subunit A, domain 2"/>
    <property type="match status" value="1"/>
</dbReference>
<organism evidence="6 7">
    <name type="scientific">Aspergillus pseudoustus</name>
    <dbReference type="NCBI Taxonomy" id="1810923"/>
    <lineage>
        <taxon>Eukaryota</taxon>
        <taxon>Fungi</taxon>
        <taxon>Dikarya</taxon>
        <taxon>Ascomycota</taxon>
        <taxon>Pezizomycotina</taxon>
        <taxon>Eurotiomycetes</taxon>
        <taxon>Eurotiomycetidae</taxon>
        <taxon>Eurotiales</taxon>
        <taxon>Aspergillaceae</taxon>
        <taxon>Aspergillus</taxon>
        <taxon>Aspergillus subgen. Nidulantes</taxon>
    </lineage>
</organism>
<evidence type="ECO:0000256" key="4">
    <source>
        <dbReference type="ARBA" id="ARBA00023002"/>
    </source>
</evidence>
<keyword evidence="2" id="KW-0285">Flavoprotein</keyword>
<reference evidence="6 7" key="1">
    <citation type="submission" date="2024-07" db="EMBL/GenBank/DDBJ databases">
        <title>Section-level genome sequencing and comparative genomics of Aspergillus sections Usti and Cavernicolus.</title>
        <authorList>
            <consortium name="Lawrence Berkeley National Laboratory"/>
            <person name="Nybo J.L."/>
            <person name="Vesth T.C."/>
            <person name="Theobald S."/>
            <person name="Frisvad J.C."/>
            <person name="Larsen T.O."/>
            <person name="Kjaerboelling I."/>
            <person name="Rothschild-Mancinelli K."/>
            <person name="Lyhne E.K."/>
            <person name="Kogle M.E."/>
            <person name="Barry K."/>
            <person name="Clum A."/>
            <person name="Na H."/>
            <person name="Ledsgaard L."/>
            <person name="Lin J."/>
            <person name="Lipzen A."/>
            <person name="Kuo A."/>
            <person name="Riley R."/>
            <person name="Mondo S."/>
            <person name="Labutti K."/>
            <person name="Haridas S."/>
            <person name="Pangalinan J."/>
            <person name="Salamov A.A."/>
            <person name="Simmons B.A."/>
            <person name="Magnuson J.K."/>
            <person name="Chen J."/>
            <person name="Drula E."/>
            <person name="Henrissat B."/>
            <person name="Wiebenga A."/>
            <person name="Lubbers R.J."/>
            <person name="Gomes A.C."/>
            <person name="Makela M.R."/>
            <person name="Stajich J."/>
            <person name="Grigoriev I.V."/>
            <person name="Mortensen U.H."/>
            <person name="De Vries R.P."/>
            <person name="Baker S.E."/>
            <person name="Andersen M.R."/>
        </authorList>
    </citation>
    <scope>NUCLEOTIDE SEQUENCE [LARGE SCALE GENOMIC DNA]</scope>
    <source>
        <strain evidence="6 7">CBS 123904</strain>
    </source>
</reference>
<gene>
    <name evidence="6" type="ORF">BJY01DRAFT_254019</name>
</gene>
<keyword evidence="7" id="KW-1185">Reference proteome</keyword>
<dbReference type="Proteomes" id="UP001610446">
    <property type="component" value="Unassembled WGS sequence"/>
</dbReference>
<feature type="domain" description="FAD-binding" evidence="5">
    <location>
        <begin position="22"/>
        <end position="383"/>
    </location>
</feature>
<dbReference type="InterPro" id="IPR050641">
    <property type="entry name" value="RIFMO-like"/>
</dbReference>
<comment type="caution">
    <text evidence="6">The sequence shown here is derived from an EMBL/GenBank/DDBJ whole genome shotgun (WGS) entry which is preliminary data.</text>
</comment>
<protein>
    <submittedName>
        <fullName evidence="6">FAD binding domain-containing protein</fullName>
    </submittedName>
</protein>
<name>A0ABR4IWT0_9EURO</name>
<dbReference type="SUPFAM" id="SSF51905">
    <property type="entry name" value="FAD/NAD(P)-binding domain"/>
    <property type="match status" value="1"/>
</dbReference>
<dbReference type="PANTHER" id="PTHR43004:SF19">
    <property type="entry name" value="BINDING MONOOXYGENASE, PUTATIVE (JCVI)-RELATED"/>
    <property type="match status" value="1"/>
</dbReference>
<dbReference type="Gene3D" id="3.50.50.60">
    <property type="entry name" value="FAD/NAD(P)-binding domain"/>
    <property type="match status" value="1"/>
</dbReference>
<evidence type="ECO:0000259" key="5">
    <source>
        <dbReference type="Pfam" id="PF01494"/>
    </source>
</evidence>
<evidence type="ECO:0000313" key="7">
    <source>
        <dbReference type="Proteomes" id="UP001610446"/>
    </source>
</evidence>
<sequence length="576" mass="63243">MAYFDPMPARDSRLFSPLPQSTQILIVGAGPVGLFAAYALSRQSVASVVIERHAHRLGQPKAHAINARTLEIFRQAGLDTEALRAKGVPADEGSVVQFMTVLTGEDLGTLPYERQDEAVKQITPEPLFNIAQPILEGFLQENALASGLVSIHRRHEWLNYEDAGDKSCVSKVLDRDGGQVRLVSSQYIIGADGANSAVRAMIPTLTLDPVIPGSAPRSYVSINFTADLRPFVSQNIAQLYFFLDSSTTHASLIGYGNPTWVYARPLLPNEDIGKFTPQHCQELIDIAIGKHCPDVQIHSAQIWKTFPAICSAYADLGYRAFLVGDSAHQFPPQGGLGVNTGVGDVHNLVWKLAYALRHGAAGFEALLFTYSAERRPVASENAKQSAVNEEHMRQLDAESVAVFEQALALTNGGIVPNAAKRPGVPERIKEAIERNRDHFDSLGLQLGYVYGQSKTPGASEPCWVYEPCFGSGARLPHAWIRPRAMFDAHRRALSTLDLTHHALFTVWTMIPIRDLPGELEQTAIVVDVRSWDIPDDWVERSGVGQKLLVVRPDQHILGHANSMGEVLDMVRKYISA</sequence>